<evidence type="ECO:0000313" key="7">
    <source>
        <dbReference type="Proteomes" id="UP000554965"/>
    </source>
</evidence>
<dbReference type="AlphaFoldDB" id="A0A7Z7IKA7"/>
<reference evidence="6 7" key="1">
    <citation type="submission" date="2017-10" db="EMBL/GenBank/DDBJ databases">
        <authorList>
            <consortium name="Urmite Genomes"/>
        </authorList>
    </citation>
    <scope>NUCLEOTIDE SEQUENCE [LARGE SCALE GENOMIC DNA]</scope>
    <source>
        <strain evidence="6 7">FB-527</strain>
    </source>
</reference>
<dbReference type="CDD" id="cd00609">
    <property type="entry name" value="AAT_like"/>
    <property type="match status" value="1"/>
</dbReference>
<name>A0A7Z7IKA7_9MYCO</name>
<dbReference type="InterPro" id="IPR050881">
    <property type="entry name" value="LL-DAP_aminotransferase"/>
</dbReference>
<dbReference type="InterPro" id="IPR015422">
    <property type="entry name" value="PyrdxlP-dep_Trfase_small"/>
</dbReference>
<evidence type="ECO:0000256" key="3">
    <source>
        <dbReference type="ARBA" id="ARBA00022679"/>
    </source>
</evidence>
<dbReference type="Gene3D" id="3.40.640.10">
    <property type="entry name" value="Type I PLP-dependent aspartate aminotransferase-like (Major domain)"/>
    <property type="match status" value="1"/>
</dbReference>
<dbReference type="RefSeq" id="WP_186242278.1">
    <property type="nucleotide sequence ID" value="NZ_OCTY01000002.1"/>
</dbReference>
<dbReference type="InterPro" id="IPR019880">
    <property type="entry name" value="OxyQ"/>
</dbReference>
<dbReference type="Proteomes" id="UP000554965">
    <property type="component" value="Unassembled WGS sequence"/>
</dbReference>
<accession>A0A7Z7IKA7</accession>
<dbReference type="PANTHER" id="PTHR42832">
    <property type="entry name" value="AMINO ACID AMINOTRANSFERASE"/>
    <property type="match status" value="1"/>
</dbReference>
<comment type="cofactor">
    <cofactor evidence="1 4">
        <name>pyridoxal 5'-phosphate</name>
        <dbReference type="ChEBI" id="CHEBI:597326"/>
    </cofactor>
</comment>
<protein>
    <recommendedName>
        <fullName evidence="4">Aminotransferase</fullName>
        <ecNumber evidence="4">2.6.1.-</ecNumber>
    </recommendedName>
</protein>
<dbReference type="SUPFAM" id="SSF53383">
    <property type="entry name" value="PLP-dependent transferases"/>
    <property type="match status" value="1"/>
</dbReference>
<keyword evidence="7" id="KW-1185">Reference proteome</keyword>
<comment type="similarity">
    <text evidence="4">Belongs to the class-I pyridoxal-phosphate-dependent aminotransferase family.</text>
</comment>
<feature type="domain" description="Aminotransferase class I/classII large" evidence="5">
    <location>
        <begin position="27"/>
        <end position="360"/>
    </location>
</feature>
<dbReference type="GO" id="GO:0030170">
    <property type="term" value="F:pyridoxal phosphate binding"/>
    <property type="evidence" value="ECO:0007669"/>
    <property type="project" value="InterPro"/>
</dbReference>
<dbReference type="PANTHER" id="PTHR42832:SF3">
    <property type="entry name" value="L-GLUTAMINE--4-(METHYLSULFANYL)-2-OXOBUTANOATE AMINOTRANSFERASE"/>
    <property type="match status" value="1"/>
</dbReference>
<dbReference type="InterPro" id="IPR004838">
    <property type="entry name" value="NHTrfase_class1_PyrdxlP-BS"/>
</dbReference>
<dbReference type="Pfam" id="PF00155">
    <property type="entry name" value="Aminotran_1_2"/>
    <property type="match status" value="1"/>
</dbReference>
<sequence length="361" mass="37767">MSASLPVFPWDTLADAKALAGAHPGGIVDLSVGTPVDPVAALIREALAAAASEPGYPATAGTPRLREAAVTALARRYGVTGLAEEAVLPVIGTKELIAWLPTLLGLGPADLVVVPELAYPTYDVGARLAGAQVVRADSLTQLGPRSPALVYLNSPSNPTGRVLGIEHLRKVVGWARERGVLVVSDECYLGLGWDAQPFSVLHPSVCDGDHAGLLAAHSLSKTSSLAGYRAGFVVGDPGLIAELLAVRKHAGMMVPTPVQAAMVAALDDDAHEKLQRERYERRRAALMPALRSAGFVVDHSEAGLYIWATRGEPCGDSVAWFAQRGILVAPGDFYGPGGARHVRVALTATDERIAAAVQRLA</sequence>
<gene>
    <name evidence="6" type="primary">alaC</name>
    <name evidence="6" type="ORF">MSIMFB_01695</name>
</gene>
<proteinExistence type="inferred from homology"/>
<dbReference type="Gene3D" id="3.90.1150.10">
    <property type="entry name" value="Aspartate Aminotransferase, domain 1"/>
    <property type="match status" value="1"/>
</dbReference>
<comment type="caution">
    <text evidence="6">The sequence shown here is derived from an EMBL/GenBank/DDBJ whole genome shotgun (WGS) entry which is preliminary data.</text>
</comment>
<keyword evidence="3 4" id="KW-0808">Transferase</keyword>
<dbReference type="EC" id="2.6.1.-" evidence="4"/>
<evidence type="ECO:0000256" key="1">
    <source>
        <dbReference type="ARBA" id="ARBA00001933"/>
    </source>
</evidence>
<dbReference type="EMBL" id="OCTY01000002">
    <property type="protein sequence ID" value="SOJ54196.1"/>
    <property type="molecule type" value="Genomic_DNA"/>
</dbReference>
<dbReference type="PROSITE" id="PS00105">
    <property type="entry name" value="AA_TRANSFER_CLASS_1"/>
    <property type="match status" value="1"/>
</dbReference>
<dbReference type="GO" id="GO:0008483">
    <property type="term" value="F:transaminase activity"/>
    <property type="evidence" value="ECO:0007669"/>
    <property type="project" value="UniProtKB-KW"/>
</dbReference>
<keyword evidence="2 4" id="KW-0032">Aminotransferase</keyword>
<dbReference type="InterPro" id="IPR004839">
    <property type="entry name" value="Aminotransferase_I/II_large"/>
</dbReference>
<evidence type="ECO:0000313" key="6">
    <source>
        <dbReference type="EMBL" id="SOJ54196.1"/>
    </source>
</evidence>
<evidence type="ECO:0000259" key="5">
    <source>
        <dbReference type="Pfam" id="PF00155"/>
    </source>
</evidence>
<dbReference type="InterPro" id="IPR015421">
    <property type="entry name" value="PyrdxlP-dep_Trfase_major"/>
</dbReference>
<dbReference type="InterPro" id="IPR015424">
    <property type="entry name" value="PyrdxlP-dep_Trfase"/>
</dbReference>
<evidence type="ECO:0000256" key="2">
    <source>
        <dbReference type="ARBA" id="ARBA00022576"/>
    </source>
</evidence>
<keyword evidence="6" id="KW-0670">Pyruvate</keyword>
<evidence type="ECO:0000256" key="4">
    <source>
        <dbReference type="RuleBase" id="RU000481"/>
    </source>
</evidence>
<dbReference type="NCBIfam" id="TIGR03539">
    <property type="entry name" value="DapC_actino"/>
    <property type="match status" value="1"/>
</dbReference>
<organism evidence="6 7">
    <name type="scientific">Mycobacterium simulans</name>
    <dbReference type="NCBI Taxonomy" id="627089"/>
    <lineage>
        <taxon>Bacteria</taxon>
        <taxon>Bacillati</taxon>
        <taxon>Actinomycetota</taxon>
        <taxon>Actinomycetes</taxon>
        <taxon>Mycobacteriales</taxon>
        <taxon>Mycobacteriaceae</taxon>
        <taxon>Mycobacterium</taxon>
    </lineage>
</organism>